<gene>
    <name evidence="1" type="ORF">SAMN05216178_6909</name>
</gene>
<accession>A0A1H5A0G0</accession>
<dbReference type="EMBL" id="FNTJ01000003">
    <property type="protein sequence ID" value="SED35408.1"/>
    <property type="molecule type" value="Genomic_DNA"/>
</dbReference>
<keyword evidence="2" id="KW-1185">Reference proteome</keyword>
<organism evidence="1 2">
    <name type="scientific">Pseudomonas saponiphila</name>
    <dbReference type="NCBI Taxonomy" id="556534"/>
    <lineage>
        <taxon>Bacteria</taxon>
        <taxon>Pseudomonadati</taxon>
        <taxon>Pseudomonadota</taxon>
        <taxon>Gammaproteobacteria</taxon>
        <taxon>Pseudomonadales</taxon>
        <taxon>Pseudomonadaceae</taxon>
        <taxon>Pseudomonas</taxon>
    </lineage>
</organism>
<proteinExistence type="predicted"/>
<evidence type="ECO:0000313" key="1">
    <source>
        <dbReference type="EMBL" id="SED35408.1"/>
    </source>
</evidence>
<name>A0A1H5A0G0_9PSED</name>
<dbReference type="AlphaFoldDB" id="A0A1H5A0G0"/>
<reference evidence="2" key="1">
    <citation type="submission" date="2016-10" db="EMBL/GenBank/DDBJ databases">
        <authorList>
            <person name="Varghese N."/>
            <person name="Submissions S."/>
        </authorList>
    </citation>
    <scope>NUCLEOTIDE SEQUENCE [LARGE SCALE GENOMIC DNA]</scope>
    <source>
        <strain evidence="2">DSM 9751</strain>
    </source>
</reference>
<evidence type="ECO:0000313" key="2">
    <source>
        <dbReference type="Proteomes" id="UP000198982"/>
    </source>
</evidence>
<sequence length="242" mass="26569">MDRYQTFRLTISSGGVVPLEVARHAPRTVRVKVADPAALQHVATVTSTEKASLPVYEVYFADGGFYSSGLINAQAKTPISIDPSCATPTINIDISGAPGTEGVNQAPNPSMGPILADYLASGALIINGLPHYRSSNAPFLLVSERTIEKIRLKVITLSVTTRYPRDDEEVPMGGFPLFDMEQAKAFLGREVQRRREECKGSWFVDHWVIPSTISIHFDGQHHHQAMMDAYRISAAESMVRAE</sequence>
<dbReference type="RefSeq" id="WP_092320871.1">
    <property type="nucleotide sequence ID" value="NZ_FNTJ01000003.1"/>
</dbReference>
<protein>
    <submittedName>
        <fullName evidence="1">Uncharacterized protein</fullName>
    </submittedName>
</protein>
<dbReference type="Proteomes" id="UP000198982">
    <property type="component" value="Unassembled WGS sequence"/>
</dbReference>